<dbReference type="InterPro" id="IPR039495">
    <property type="entry name" value="TAF1A"/>
</dbReference>
<sequence>KLHPAVRLEKVLYLMSQQKLDDAKEESVKVLREQQFQDDPVANMVHGLILYQMWFDGVSKELQLKEHDTIVLSEGMKMYSLETSNKVYESVQNSHPNISKENNKENLFMMSDSDSSIGSRKEVSKLSGYHSSKKQCCRGPIHGTIENCVEGFNEETDEEVSSYDCGGISERKTVLCSPDLDRILFPIRLPITQEQMKYMIPMDGNEVRGLHLEALKHFKVALSSHPPLLAALVPYLQLLLANGQVKETWKAIKKLCRESNHSLPFSLRARLAESMSPKKPDLLARCNEELLCKNPASNRSIKCLIKLHKQGNYRTEPLAEYIALHLDAAFGCTYIWRELASCFQVIQSEWQAEHESDRLSTIQGNYSDIKHGCLTFSNQLPRMFLKTQLRSNWMLRCKWWAGRHFSRERMYLEQQEDGKIVLLIVLLSG</sequence>
<feature type="non-terminal residue" evidence="1">
    <location>
        <position position="1"/>
    </location>
</feature>
<dbReference type="PANTHER" id="PTHR36720:SF1">
    <property type="entry name" value="TAF RNA POLYMERASE I SUBUNIT A"/>
    <property type="match status" value="1"/>
</dbReference>
<reference evidence="1 2" key="1">
    <citation type="journal article" date="2021" name="Nat. Plants">
        <title>The Taxus genome provides insights into paclitaxel biosynthesis.</title>
        <authorList>
            <person name="Xiong X."/>
            <person name="Gou J."/>
            <person name="Liao Q."/>
            <person name="Li Y."/>
            <person name="Zhou Q."/>
            <person name="Bi G."/>
            <person name="Li C."/>
            <person name="Du R."/>
            <person name="Wang X."/>
            <person name="Sun T."/>
            <person name="Guo L."/>
            <person name="Liang H."/>
            <person name="Lu P."/>
            <person name="Wu Y."/>
            <person name="Zhang Z."/>
            <person name="Ro D.K."/>
            <person name="Shang Y."/>
            <person name="Huang S."/>
            <person name="Yan J."/>
        </authorList>
    </citation>
    <scope>NUCLEOTIDE SEQUENCE [LARGE SCALE GENOMIC DNA]</scope>
    <source>
        <strain evidence="1">Ta-2019</strain>
    </source>
</reference>
<dbReference type="GO" id="GO:0006360">
    <property type="term" value="P:transcription by RNA polymerase I"/>
    <property type="evidence" value="ECO:0007669"/>
    <property type="project" value="InterPro"/>
</dbReference>
<dbReference type="Pfam" id="PF14929">
    <property type="entry name" value="TAF1_subA"/>
    <property type="match status" value="1"/>
</dbReference>
<dbReference type="EMBL" id="JAHRHJ020003813">
    <property type="protein sequence ID" value="KAH9288225.1"/>
    <property type="molecule type" value="Genomic_DNA"/>
</dbReference>
<name>A0AA38BNT2_TAXCH</name>
<organism evidence="1 2">
    <name type="scientific">Taxus chinensis</name>
    <name type="common">Chinese yew</name>
    <name type="synonym">Taxus wallichiana var. chinensis</name>
    <dbReference type="NCBI Taxonomy" id="29808"/>
    <lineage>
        <taxon>Eukaryota</taxon>
        <taxon>Viridiplantae</taxon>
        <taxon>Streptophyta</taxon>
        <taxon>Embryophyta</taxon>
        <taxon>Tracheophyta</taxon>
        <taxon>Spermatophyta</taxon>
        <taxon>Pinopsida</taxon>
        <taxon>Pinidae</taxon>
        <taxon>Conifers II</taxon>
        <taxon>Cupressales</taxon>
        <taxon>Taxaceae</taxon>
        <taxon>Taxus</taxon>
    </lineage>
</organism>
<keyword evidence="2" id="KW-1185">Reference proteome</keyword>
<protein>
    <submittedName>
        <fullName evidence="1">Uncharacterized protein</fullName>
    </submittedName>
</protein>
<proteinExistence type="predicted"/>
<comment type="caution">
    <text evidence="1">The sequence shown here is derived from an EMBL/GenBank/DDBJ whole genome shotgun (WGS) entry which is preliminary data.</text>
</comment>
<accession>A0AA38BNT2</accession>
<dbReference type="AlphaFoldDB" id="A0AA38BNT2"/>
<gene>
    <name evidence="1" type="ORF">KI387_032342</name>
</gene>
<dbReference type="GO" id="GO:0000120">
    <property type="term" value="C:RNA polymerase I transcription regulator complex"/>
    <property type="evidence" value="ECO:0007669"/>
    <property type="project" value="InterPro"/>
</dbReference>
<evidence type="ECO:0000313" key="2">
    <source>
        <dbReference type="Proteomes" id="UP000824469"/>
    </source>
</evidence>
<dbReference type="PANTHER" id="PTHR36720">
    <property type="entry name" value="TAF RNA POLYMERASE I SUBUNIT A"/>
    <property type="match status" value="1"/>
</dbReference>
<evidence type="ECO:0000313" key="1">
    <source>
        <dbReference type="EMBL" id="KAH9288225.1"/>
    </source>
</evidence>
<dbReference type="Proteomes" id="UP000824469">
    <property type="component" value="Unassembled WGS sequence"/>
</dbReference>